<keyword evidence="3" id="KW-1003">Cell membrane</keyword>
<reference evidence="8 9" key="1">
    <citation type="submission" date="2024-09" db="EMBL/GenBank/DDBJ databases">
        <authorList>
            <person name="Sun Q."/>
            <person name="Mori K."/>
        </authorList>
    </citation>
    <scope>NUCLEOTIDE SEQUENCE [LARGE SCALE GENOMIC DNA]</scope>
    <source>
        <strain evidence="8 9">NCAIM B.02537</strain>
    </source>
</reference>
<evidence type="ECO:0000256" key="3">
    <source>
        <dbReference type="ARBA" id="ARBA00022475"/>
    </source>
</evidence>
<dbReference type="PANTHER" id="PTHR40043">
    <property type="entry name" value="UPF0719 INNER MEMBRANE PROTEIN YJFL"/>
    <property type="match status" value="1"/>
</dbReference>
<feature type="transmembrane region" description="Helical" evidence="7">
    <location>
        <begin position="12"/>
        <end position="32"/>
    </location>
</feature>
<dbReference type="Pfam" id="PF03994">
    <property type="entry name" value="DUF350"/>
    <property type="match status" value="1"/>
</dbReference>
<dbReference type="RefSeq" id="WP_379482158.1">
    <property type="nucleotide sequence ID" value="NZ_JBHLTL010000011.1"/>
</dbReference>
<evidence type="ECO:0000256" key="5">
    <source>
        <dbReference type="ARBA" id="ARBA00022989"/>
    </source>
</evidence>
<organism evidence="8 9">
    <name type="scientific">Novosphingobium aquiterrae</name>
    <dbReference type="NCBI Taxonomy" id="624388"/>
    <lineage>
        <taxon>Bacteria</taxon>
        <taxon>Pseudomonadati</taxon>
        <taxon>Pseudomonadota</taxon>
        <taxon>Alphaproteobacteria</taxon>
        <taxon>Sphingomonadales</taxon>
        <taxon>Sphingomonadaceae</taxon>
        <taxon>Novosphingobium</taxon>
    </lineage>
</organism>
<dbReference type="Proteomes" id="UP001589943">
    <property type="component" value="Unassembled WGS sequence"/>
</dbReference>
<keyword evidence="4 7" id="KW-0812">Transmembrane</keyword>
<sequence length="135" mass="14162">MLDYFIATLPHFLAYFAVAVGLAMAFLALYAMATPHREFALIRDGNTAAAIQLTGTFIGFCVPVAVVIGHSVSLADMLIWGALAGLIQLAVFVIVARLLFKEISQKIDQGCTASGVFIGGMGLGIGILQAACMVP</sequence>
<feature type="transmembrane region" description="Helical" evidence="7">
    <location>
        <begin position="78"/>
        <end position="100"/>
    </location>
</feature>
<accession>A0ABV6PMB5</accession>
<keyword evidence="6 7" id="KW-0472">Membrane</keyword>
<evidence type="ECO:0000313" key="8">
    <source>
        <dbReference type="EMBL" id="MFC0590709.1"/>
    </source>
</evidence>
<evidence type="ECO:0000256" key="2">
    <source>
        <dbReference type="ARBA" id="ARBA00005779"/>
    </source>
</evidence>
<dbReference type="PANTHER" id="PTHR40043:SF1">
    <property type="entry name" value="UPF0719 INNER MEMBRANE PROTEIN YJFL"/>
    <property type="match status" value="1"/>
</dbReference>
<feature type="transmembrane region" description="Helical" evidence="7">
    <location>
        <begin position="112"/>
        <end position="131"/>
    </location>
</feature>
<feature type="transmembrane region" description="Helical" evidence="7">
    <location>
        <begin position="53"/>
        <end position="72"/>
    </location>
</feature>
<evidence type="ECO:0000256" key="4">
    <source>
        <dbReference type="ARBA" id="ARBA00022692"/>
    </source>
</evidence>
<comment type="caution">
    <text evidence="8">The sequence shown here is derived from an EMBL/GenBank/DDBJ whole genome shotgun (WGS) entry which is preliminary data.</text>
</comment>
<dbReference type="EMBL" id="JBHLTL010000011">
    <property type="protein sequence ID" value="MFC0590709.1"/>
    <property type="molecule type" value="Genomic_DNA"/>
</dbReference>
<evidence type="ECO:0000256" key="6">
    <source>
        <dbReference type="ARBA" id="ARBA00023136"/>
    </source>
</evidence>
<evidence type="ECO:0000313" key="9">
    <source>
        <dbReference type="Proteomes" id="UP001589943"/>
    </source>
</evidence>
<protein>
    <submittedName>
        <fullName evidence="8">DUF350 domain-containing protein</fullName>
    </submittedName>
</protein>
<keyword evidence="9" id="KW-1185">Reference proteome</keyword>
<evidence type="ECO:0000256" key="7">
    <source>
        <dbReference type="SAM" id="Phobius"/>
    </source>
</evidence>
<dbReference type="InterPro" id="IPR007140">
    <property type="entry name" value="DUF350"/>
</dbReference>
<gene>
    <name evidence="8" type="ORF">ACFFF7_14955</name>
</gene>
<keyword evidence="5 7" id="KW-1133">Transmembrane helix</keyword>
<evidence type="ECO:0000256" key="1">
    <source>
        <dbReference type="ARBA" id="ARBA00004651"/>
    </source>
</evidence>
<comment type="subcellular location">
    <subcellularLocation>
        <location evidence="1">Cell membrane</location>
        <topology evidence="1">Multi-pass membrane protein</topology>
    </subcellularLocation>
</comment>
<name>A0ABV6PMB5_9SPHN</name>
<comment type="similarity">
    <text evidence="2">Belongs to the UPF0719 family.</text>
</comment>
<proteinExistence type="inferred from homology"/>